<evidence type="ECO:0000313" key="2">
    <source>
        <dbReference type="Proteomes" id="UP000252167"/>
    </source>
</evidence>
<dbReference type="RefSeq" id="WP_047120055.1">
    <property type="nucleotide sequence ID" value="NZ_POAF01000003.1"/>
</dbReference>
<dbReference type="EMBL" id="POAF01000003">
    <property type="protein sequence ID" value="RBM01595.1"/>
    <property type="molecule type" value="Genomic_DNA"/>
</dbReference>
<dbReference type="PANTHER" id="PTHR43434:SF19">
    <property type="entry name" value="PHOSPHONOACETALDEHYDE HYDROLASE"/>
    <property type="match status" value="1"/>
</dbReference>
<dbReference type="InterPro" id="IPR023198">
    <property type="entry name" value="PGP-like_dom2"/>
</dbReference>
<dbReference type="GO" id="GO:0005829">
    <property type="term" value="C:cytosol"/>
    <property type="evidence" value="ECO:0007669"/>
    <property type="project" value="TreeGrafter"/>
</dbReference>
<proteinExistence type="predicted"/>
<gene>
    <name evidence="1" type="ORF">C1H84_07025</name>
</gene>
<protein>
    <submittedName>
        <fullName evidence="1">HAD family hydrolase</fullName>
    </submittedName>
</protein>
<dbReference type="Gene3D" id="1.10.150.240">
    <property type="entry name" value="Putative phosphatase, domain 2"/>
    <property type="match status" value="1"/>
</dbReference>
<dbReference type="SFLD" id="SFLDS00003">
    <property type="entry name" value="Haloacid_Dehalogenase"/>
    <property type="match status" value="1"/>
</dbReference>
<dbReference type="GO" id="GO:0008967">
    <property type="term" value="F:phosphoglycolate phosphatase activity"/>
    <property type="evidence" value="ECO:0007669"/>
    <property type="project" value="TreeGrafter"/>
</dbReference>
<dbReference type="PANTHER" id="PTHR43434">
    <property type="entry name" value="PHOSPHOGLYCOLATE PHOSPHATASE"/>
    <property type="match status" value="1"/>
</dbReference>
<dbReference type="Gene3D" id="3.40.50.1000">
    <property type="entry name" value="HAD superfamily/HAD-like"/>
    <property type="match status" value="1"/>
</dbReference>
<dbReference type="Pfam" id="PF00702">
    <property type="entry name" value="Hydrolase"/>
    <property type="match status" value="1"/>
</dbReference>
<dbReference type="GO" id="GO:0006281">
    <property type="term" value="P:DNA repair"/>
    <property type="evidence" value="ECO:0007669"/>
    <property type="project" value="TreeGrafter"/>
</dbReference>
<dbReference type="InterPro" id="IPR050155">
    <property type="entry name" value="HAD-like_hydrolase_sf"/>
</dbReference>
<sequence>MIELIVCDMAGTTIDEHADVYRALENSVRETGAEVTAQNLQTWMGAEKREAITALITLGGGVPEKQLVDATFERFRELLFSYYEQNPPVALPGVVEAFRKLSAQGVKIALTTGFSRDVASVILPQLGWAAGEGELLDAVVTADEVAAGRPAPYMIHRVMELTGIRDVRKVIAAGDTVNDLQAAKNAGVIAVGVLTGELGREDLEVHEHDVILDGVAQLPQFIAQLEVKA</sequence>
<dbReference type="InterPro" id="IPR023214">
    <property type="entry name" value="HAD_sf"/>
</dbReference>
<organism evidence="1 2">
    <name type="scientific">Glutamicibacter soli</name>
    <dbReference type="NCBI Taxonomy" id="453836"/>
    <lineage>
        <taxon>Bacteria</taxon>
        <taxon>Bacillati</taxon>
        <taxon>Actinomycetota</taxon>
        <taxon>Actinomycetes</taxon>
        <taxon>Micrococcales</taxon>
        <taxon>Micrococcaceae</taxon>
        <taxon>Glutamicibacter</taxon>
    </lineage>
</organism>
<dbReference type="AlphaFoldDB" id="A0A365YFV3"/>
<accession>A0A365YFV3</accession>
<name>A0A365YFV3_9MICC</name>
<dbReference type="InterPro" id="IPR036412">
    <property type="entry name" value="HAD-like_sf"/>
</dbReference>
<comment type="caution">
    <text evidence="1">The sequence shown here is derived from an EMBL/GenBank/DDBJ whole genome shotgun (WGS) entry which is preliminary data.</text>
</comment>
<dbReference type="InterPro" id="IPR022468">
    <property type="entry name" value="PhnX-like"/>
</dbReference>
<keyword evidence="1" id="KW-0378">Hydrolase</keyword>
<dbReference type="SUPFAM" id="SSF56784">
    <property type="entry name" value="HAD-like"/>
    <property type="match status" value="1"/>
</dbReference>
<dbReference type="Proteomes" id="UP000252167">
    <property type="component" value="Unassembled WGS sequence"/>
</dbReference>
<keyword evidence="2" id="KW-1185">Reference proteome</keyword>
<evidence type="ECO:0000313" key="1">
    <source>
        <dbReference type="EMBL" id="RBM01595.1"/>
    </source>
</evidence>
<reference evidence="1 2" key="1">
    <citation type="submission" date="2018-01" db="EMBL/GenBank/DDBJ databases">
        <title>Glutamicibacter soli strain NHPC-3 Whole genome sequence and assembly.</title>
        <authorList>
            <person name="Choudhury P."/>
            <person name="Gupta D."/>
            <person name="Sengupta K."/>
            <person name="Jawed A."/>
            <person name="Sultana N."/>
            <person name="Saha P."/>
        </authorList>
    </citation>
    <scope>NUCLEOTIDE SEQUENCE [LARGE SCALE GENOMIC DNA]</scope>
    <source>
        <strain evidence="1 2">NHPC-3</strain>
    </source>
</reference>
<dbReference type="NCBIfam" id="TIGR03351">
    <property type="entry name" value="PhnX-like"/>
    <property type="match status" value="1"/>
</dbReference>
<dbReference type="SFLD" id="SFLDG01129">
    <property type="entry name" value="C1.5:_HAD__Beta-PGM__Phosphata"/>
    <property type="match status" value="1"/>
</dbReference>